<dbReference type="AlphaFoldDB" id="A0A1F7WN13"/>
<protein>
    <recommendedName>
        <fullName evidence="2 3">Small ribosomal subunit protein bS6</fullName>
    </recommendedName>
</protein>
<dbReference type="GO" id="GO:0005737">
    <property type="term" value="C:cytoplasm"/>
    <property type="evidence" value="ECO:0007669"/>
    <property type="project" value="UniProtKB-ARBA"/>
</dbReference>
<dbReference type="GO" id="GO:1990904">
    <property type="term" value="C:ribonucleoprotein complex"/>
    <property type="evidence" value="ECO:0007669"/>
    <property type="project" value="UniProtKB-KW"/>
</dbReference>
<dbReference type="PANTHER" id="PTHR21011">
    <property type="entry name" value="MITOCHONDRIAL 28S RIBOSOMAL PROTEIN S6"/>
    <property type="match status" value="1"/>
</dbReference>
<evidence type="ECO:0000256" key="3">
    <source>
        <dbReference type="HAMAP-Rule" id="MF_00360"/>
    </source>
</evidence>
<comment type="caution">
    <text evidence="4">The sequence shown here is derived from an EMBL/GenBank/DDBJ whole genome shotgun (WGS) entry which is preliminary data.</text>
</comment>
<dbReference type="GO" id="GO:0005840">
    <property type="term" value="C:ribosome"/>
    <property type="evidence" value="ECO:0007669"/>
    <property type="project" value="UniProtKB-KW"/>
</dbReference>
<evidence type="ECO:0000256" key="2">
    <source>
        <dbReference type="ARBA" id="ARBA00035294"/>
    </source>
</evidence>
<dbReference type="GO" id="GO:0006412">
    <property type="term" value="P:translation"/>
    <property type="evidence" value="ECO:0007669"/>
    <property type="project" value="UniProtKB-UniRule"/>
</dbReference>
<comment type="similarity">
    <text evidence="1 3">Belongs to the bacterial ribosomal protein bS6 family.</text>
</comment>
<evidence type="ECO:0000256" key="1">
    <source>
        <dbReference type="ARBA" id="ARBA00009512"/>
    </source>
</evidence>
<dbReference type="GO" id="GO:0070181">
    <property type="term" value="F:small ribosomal subunit rRNA binding"/>
    <property type="evidence" value="ECO:0007669"/>
    <property type="project" value="TreeGrafter"/>
</dbReference>
<name>A0A1F7WN13_9BACT</name>
<accession>A0A1F7WN13</accession>
<dbReference type="InterPro" id="IPR020814">
    <property type="entry name" value="Ribosomal_S6_plastid/chlpt"/>
</dbReference>
<evidence type="ECO:0000313" key="4">
    <source>
        <dbReference type="EMBL" id="OGM04224.1"/>
    </source>
</evidence>
<dbReference type="SUPFAM" id="SSF54995">
    <property type="entry name" value="Ribosomal protein S6"/>
    <property type="match status" value="1"/>
</dbReference>
<dbReference type="EMBL" id="MGFK01000017">
    <property type="protein sequence ID" value="OGM04224.1"/>
    <property type="molecule type" value="Genomic_DNA"/>
</dbReference>
<keyword evidence="3" id="KW-0699">rRNA-binding</keyword>
<keyword evidence="3 4" id="KW-0689">Ribosomal protein</keyword>
<dbReference type="CDD" id="cd00473">
    <property type="entry name" value="bS6"/>
    <property type="match status" value="1"/>
</dbReference>
<dbReference type="NCBIfam" id="TIGR00166">
    <property type="entry name" value="S6"/>
    <property type="match status" value="1"/>
</dbReference>
<dbReference type="InterPro" id="IPR014717">
    <property type="entry name" value="Transl_elong_EF1B/ribsomal_bS6"/>
</dbReference>
<dbReference type="Proteomes" id="UP000177091">
    <property type="component" value="Unassembled WGS sequence"/>
</dbReference>
<proteinExistence type="inferred from homology"/>
<dbReference type="InterPro" id="IPR035980">
    <property type="entry name" value="Ribosomal_bS6_sf"/>
</dbReference>
<dbReference type="HAMAP" id="MF_00360">
    <property type="entry name" value="Ribosomal_bS6"/>
    <property type="match status" value="1"/>
</dbReference>
<evidence type="ECO:0000313" key="5">
    <source>
        <dbReference type="Proteomes" id="UP000177091"/>
    </source>
</evidence>
<dbReference type="GO" id="GO:0003735">
    <property type="term" value="F:structural constituent of ribosome"/>
    <property type="evidence" value="ECO:0007669"/>
    <property type="project" value="InterPro"/>
</dbReference>
<dbReference type="Gene3D" id="3.30.70.60">
    <property type="match status" value="1"/>
</dbReference>
<gene>
    <name evidence="3" type="primary">rpsF</name>
    <name evidence="4" type="ORF">A2112_02785</name>
</gene>
<reference evidence="4 5" key="1">
    <citation type="journal article" date="2016" name="Nat. Commun.">
        <title>Thousands of microbial genomes shed light on interconnected biogeochemical processes in an aquifer system.</title>
        <authorList>
            <person name="Anantharaman K."/>
            <person name="Brown C.T."/>
            <person name="Hug L.A."/>
            <person name="Sharon I."/>
            <person name="Castelle C.J."/>
            <person name="Probst A.J."/>
            <person name="Thomas B.C."/>
            <person name="Singh A."/>
            <person name="Wilkins M.J."/>
            <person name="Karaoz U."/>
            <person name="Brodie E.L."/>
            <person name="Williams K.H."/>
            <person name="Hubbard S.S."/>
            <person name="Banfield J.F."/>
        </authorList>
    </citation>
    <scope>NUCLEOTIDE SEQUENCE [LARGE SCALE GENOMIC DNA]</scope>
</reference>
<dbReference type="Pfam" id="PF01250">
    <property type="entry name" value="Ribosomal_S6"/>
    <property type="match status" value="1"/>
</dbReference>
<keyword evidence="3" id="KW-0687">Ribonucleoprotein</keyword>
<sequence length="93" mass="10525">MQKYELTVLLDGKATSAKKKSVRDEVEKLVEEAKGKVGEVEDWGEKTLAYKIGKSESGNYLFFPLELDPQEVKGLSTKLNINENVVRLLLIRK</sequence>
<keyword evidence="3" id="KW-0694">RNA-binding</keyword>
<dbReference type="InterPro" id="IPR000529">
    <property type="entry name" value="Ribosomal_bS6"/>
</dbReference>
<comment type="function">
    <text evidence="3">Binds together with bS18 to 16S ribosomal RNA.</text>
</comment>
<organism evidence="4 5">
    <name type="scientific">Candidatus Woesebacteria bacterium GWA1_42_12</name>
    <dbReference type="NCBI Taxonomy" id="1802472"/>
    <lineage>
        <taxon>Bacteria</taxon>
        <taxon>Candidatus Woeseibacteriota</taxon>
    </lineage>
</organism>
<dbReference type="PANTHER" id="PTHR21011:SF1">
    <property type="entry name" value="SMALL RIBOSOMAL SUBUNIT PROTEIN BS6M"/>
    <property type="match status" value="1"/>
</dbReference>